<dbReference type="NCBIfam" id="NF009897">
    <property type="entry name" value="PRK13357.1"/>
    <property type="match status" value="1"/>
</dbReference>
<evidence type="ECO:0000313" key="19">
    <source>
        <dbReference type="EMBL" id="KYG34814.1"/>
    </source>
</evidence>
<evidence type="ECO:0000256" key="8">
    <source>
        <dbReference type="ARBA" id="ARBA00022679"/>
    </source>
</evidence>
<comment type="pathway">
    <text evidence="2 18">Amino-acid biosynthesis; L-isoleucine biosynthesis; L-isoleucine from 2-oxobutanoate: step 4/4.</text>
</comment>
<evidence type="ECO:0000256" key="10">
    <source>
        <dbReference type="ARBA" id="ARBA00023304"/>
    </source>
</evidence>
<dbReference type="PANTHER" id="PTHR11825:SF44">
    <property type="entry name" value="BRANCHED-CHAIN-AMINO-ACID AMINOTRANSFERASE"/>
    <property type="match status" value="1"/>
</dbReference>
<dbReference type="InterPro" id="IPR005786">
    <property type="entry name" value="B_amino_transII"/>
</dbReference>
<dbReference type="CDD" id="cd01557">
    <property type="entry name" value="BCAT_beta_family"/>
    <property type="match status" value="1"/>
</dbReference>
<keyword evidence="10 17" id="KW-0100">Branched-chain amino acid biosynthesis</keyword>
<comment type="cofactor">
    <cofactor evidence="1 16">
        <name>pyridoxal 5'-phosphate</name>
        <dbReference type="ChEBI" id="CHEBI:597326"/>
    </cofactor>
</comment>
<dbReference type="STRING" id="519424.AZF04_00315"/>
<comment type="catalytic activity">
    <reaction evidence="13 17">
        <text>L-leucine + 2-oxoglutarate = 4-methyl-2-oxopentanoate + L-glutamate</text>
        <dbReference type="Rhea" id="RHEA:18321"/>
        <dbReference type="ChEBI" id="CHEBI:16810"/>
        <dbReference type="ChEBI" id="CHEBI:17865"/>
        <dbReference type="ChEBI" id="CHEBI:29985"/>
        <dbReference type="ChEBI" id="CHEBI:57427"/>
        <dbReference type="EC" id="2.6.1.42"/>
    </reaction>
</comment>
<feature type="modified residue" description="N6-(pyridoxal phosphate)lysine" evidence="14">
    <location>
        <position position="197"/>
    </location>
</feature>
<dbReference type="PIRSF" id="PIRSF006468">
    <property type="entry name" value="BCAT1"/>
    <property type="match status" value="1"/>
</dbReference>
<evidence type="ECO:0000256" key="17">
    <source>
        <dbReference type="RuleBase" id="RU004517"/>
    </source>
</evidence>
<evidence type="ECO:0000256" key="2">
    <source>
        <dbReference type="ARBA" id="ARBA00004824"/>
    </source>
</evidence>
<evidence type="ECO:0000256" key="11">
    <source>
        <dbReference type="ARBA" id="ARBA00048212"/>
    </source>
</evidence>
<evidence type="ECO:0000256" key="3">
    <source>
        <dbReference type="ARBA" id="ARBA00004931"/>
    </source>
</evidence>
<dbReference type="InterPro" id="IPR018300">
    <property type="entry name" value="Aminotrans_IV_CS"/>
</dbReference>
<dbReference type="InterPro" id="IPR036038">
    <property type="entry name" value="Aminotransferase-like"/>
</dbReference>
<dbReference type="OrthoDB" id="9804984at2"/>
<comment type="catalytic activity">
    <reaction evidence="11 17">
        <text>L-valine + 2-oxoglutarate = 3-methyl-2-oxobutanoate + L-glutamate</text>
        <dbReference type="Rhea" id="RHEA:24813"/>
        <dbReference type="ChEBI" id="CHEBI:11851"/>
        <dbReference type="ChEBI" id="CHEBI:16810"/>
        <dbReference type="ChEBI" id="CHEBI:29985"/>
        <dbReference type="ChEBI" id="CHEBI:57762"/>
        <dbReference type="EC" id="2.6.1.42"/>
    </reaction>
</comment>
<dbReference type="PROSITE" id="PS00770">
    <property type="entry name" value="AA_TRANSFER_CLASS_4"/>
    <property type="match status" value="1"/>
</dbReference>
<keyword evidence="9 16" id="KW-0663">Pyridoxal phosphate</keyword>
<evidence type="ECO:0000256" key="18">
    <source>
        <dbReference type="RuleBase" id="RU004519"/>
    </source>
</evidence>
<evidence type="ECO:0000256" key="16">
    <source>
        <dbReference type="RuleBase" id="RU004516"/>
    </source>
</evidence>
<name>A0A162F535_9BACI</name>
<dbReference type="Gene3D" id="3.20.10.10">
    <property type="entry name" value="D-amino Acid Aminotransferase, subunit A, domain 2"/>
    <property type="match status" value="1"/>
</dbReference>
<dbReference type="GO" id="GO:0052654">
    <property type="term" value="F:L-leucine-2-oxoglutarate transaminase activity"/>
    <property type="evidence" value="ECO:0007669"/>
    <property type="project" value="RHEA"/>
</dbReference>
<keyword evidence="7 17" id="KW-0028">Amino-acid biosynthesis</keyword>
<dbReference type="UniPathway" id="UPA00049">
    <property type="reaction ID" value="UER00062"/>
</dbReference>
<dbReference type="InterPro" id="IPR043131">
    <property type="entry name" value="BCAT-like_N"/>
</dbReference>
<dbReference type="RefSeq" id="WP_061947074.1">
    <property type="nucleotide sequence ID" value="NZ_LTAO01000001.1"/>
</dbReference>
<evidence type="ECO:0000256" key="15">
    <source>
        <dbReference type="RuleBase" id="RU004106"/>
    </source>
</evidence>
<accession>A0A162F535</accession>
<reference evidence="19" key="1">
    <citation type="submission" date="2016-02" db="EMBL/GenBank/DDBJ databases">
        <title>Genome sequence of Bacillus trypoxylicola KCTC 13244(T).</title>
        <authorList>
            <person name="Jeong H."/>
            <person name="Park S.-H."/>
            <person name="Choi S.-K."/>
        </authorList>
    </citation>
    <scope>NUCLEOTIDE SEQUENCE [LARGE SCALE GENOMIC DNA]</scope>
    <source>
        <strain evidence="19">KCTC 13244</strain>
    </source>
</reference>
<evidence type="ECO:0000256" key="9">
    <source>
        <dbReference type="ARBA" id="ARBA00022898"/>
    </source>
</evidence>
<dbReference type="InterPro" id="IPR033939">
    <property type="entry name" value="BCAT_family"/>
</dbReference>
<dbReference type="PANTHER" id="PTHR11825">
    <property type="entry name" value="SUBGROUP IIII AMINOTRANSFERASE"/>
    <property type="match status" value="1"/>
</dbReference>
<comment type="caution">
    <text evidence="19">The sequence shown here is derived from an EMBL/GenBank/DDBJ whole genome shotgun (WGS) entry which is preliminary data.</text>
</comment>
<comment type="pathway">
    <text evidence="3 18">Amino-acid biosynthesis; L-valine biosynthesis; L-valine from pyruvate: step 4/4.</text>
</comment>
<dbReference type="GO" id="GO:0052655">
    <property type="term" value="F:L-valine-2-oxoglutarate transaminase activity"/>
    <property type="evidence" value="ECO:0007669"/>
    <property type="project" value="RHEA"/>
</dbReference>
<keyword evidence="8 17" id="KW-0808">Transferase</keyword>
<dbReference type="InterPro" id="IPR001544">
    <property type="entry name" value="Aminotrans_IV"/>
</dbReference>
<evidence type="ECO:0000256" key="5">
    <source>
        <dbReference type="ARBA" id="ARBA00009320"/>
    </source>
</evidence>
<dbReference type="UniPathway" id="UPA00047">
    <property type="reaction ID" value="UER00058"/>
</dbReference>
<dbReference type="NCBIfam" id="TIGR01123">
    <property type="entry name" value="ilvE_II"/>
    <property type="match status" value="1"/>
</dbReference>
<comment type="pathway">
    <text evidence="4 18">Amino-acid biosynthesis; L-leucine biosynthesis; L-leucine from 3-methyl-2-oxobutanoate: step 4/4.</text>
</comment>
<proteinExistence type="inferred from homology"/>
<dbReference type="AlphaFoldDB" id="A0A162F535"/>
<evidence type="ECO:0000313" key="20">
    <source>
        <dbReference type="Proteomes" id="UP000075806"/>
    </source>
</evidence>
<evidence type="ECO:0000256" key="7">
    <source>
        <dbReference type="ARBA" id="ARBA00022605"/>
    </source>
</evidence>
<evidence type="ECO:0000256" key="6">
    <source>
        <dbReference type="ARBA" id="ARBA00022576"/>
    </source>
</evidence>
<dbReference type="EC" id="2.6.1.42" evidence="17"/>
<keyword evidence="20" id="KW-1185">Reference proteome</keyword>
<dbReference type="GO" id="GO:0052656">
    <property type="term" value="F:L-isoleucine-2-oxoglutarate transaminase activity"/>
    <property type="evidence" value="ECO:0007669"/>
    <property type="project" value="RHEA"/>
</dbReference>
<keyword evidence="6 17" id="KW-0032">Aminotransferase</keyword>
<evidence type="ECO:0000256" key="14">
    <source>
        <dbReference type="PIRSR" id="PIRSR006468-1"/>
    </source>
</evidence>
<sequence length="366" mass="41342">MSSNKLQIIKTMQPKEKPDVNQVKFGSVFTDHMFKMNYTIDKGWHDAKIIPYQPITLDPAAMIFHYGQTVFEGLKAYRTNDDQILLFRPEQNMRRLNSSSERLSIPQIDEEEVLYYLQQLISIEKDWVPKDPGTSLYIRPFIIATENSLNVNPSCSYTFMIILSPVAAYYPEGINPVRIYVEEQFTRAVKGGTGMAKTAGNYSAAYNAQSAASTLGYSQVLWLDGLEKKYIEEVGSMNVFFKINGEIITPELNGSILEGITRKSLIQLLNSWNVPVVERKITIQEIVEAYEKGLLEEAFGTGTAAVISPIGELIWNDLSIKINQGETGETAKRLYDTLTKIQTGKISDPFGWTQQVRELDETIPSH</sequence>
<dbReference type="GO" id="GO:0009097">
    <property type="term" value="P:isoleucine biosynthetic process"/>
    <property type="evidence" value="ECO:0007669"/>
    <property type="project" value="UniProtKB-UniPathway"/>
</dbReference>
<comment type="similarity">
    <text evidence="5 15">Belongs to the class-IV pyridoxal-phosphate-dependent aminotransferase family.</text>
</comment>
<protein>
    <recommendedName>
        <fullName evidence="17">Branched-chain-amino-acid aminotransferase</fullName>
        <ecNumber evidence="17">2.6.1.42</ecNumber>
    </recommendedName>
</protein>
<dbReference type="SUPFAM" id="SSF56752">
    <property type="entry name" value="D-aminoacid aminotransferase-like PLP-dependent enzymes"/>
    <property type="match status" value="1"/>
</dbReference>
<dbReference type="InterPro" id="IPR043132">
    <property type="entry name" value="BCAT-like_C"/>
</dbReference>
<comment type="catalytic activity">
    <reaction evidence="12 17">
        <text>L-isoleucine + 2-oxoglutarate = (S)-3-methyl-2-oxopentanoate + L-glutamate</text>
        <dbReference type="Rhea" id="RHEA:24801"/>
        <dbReference type="ChEBI" id="CHEBI:16810"/>
        <dbReference type="ChEBI" id="CHEBI:29985"/>
        <dbReference type="ChEBI" id="CHEBI:35146"/>
        <dbReference type="ChEBI" id="CHEBI:58045"/>
        <dbReference type="EC" id="2.6.1.42"/>
    </reaction>
</comment>
<evidence type="ECO:0000256" key="1">
    <source>
        <dbReference type="ARBA" id="ARBA00001933"/>
    </source>
</evidence>
<evidence type="ECO:0000256" key="4">
    <source>
        <dbReference type="ARBA" id="ARBA00005072"/>
    </source>
</evidence>
<dbReference type="Pfam" id="PF01063">
    <property type="entry name" value="Aminotran_4"/>
    <property type="match status" value="1"/>
</dbReference>
<organism evidence="19 20">
    <name type="scientific">Alkalihalobacillus trypoxylicola</name>
    <dbReference type="NCBI Taxonomy" id="519424"/>
    <lineage>
        <taxon>Bacteria</taxon>
        <taxon>Bacillati</taxon>
        <taxon>Bacillota</taxon>
        <taxon>Bacilli</taxon>
        <taxon>Bacillales</taxon>
        <taxon>Bacillaceae</taxon>
        <taxon>Alkalihalobacillus</taxon>
    </lineage>
</organism>
<dbReference type="Gene3D" id="3.30.470.10">
    <property type="match status" value="1"/>
</dbReference>
<dbReference type="Proteomes" id="UP000075806">
    <property type="component" value="Unassembled WGS sequence"/>
</dbReference>
<dbReference type="UniPathway" id="UPA00048">
    <property type="reaction ID" value="UER00073"/>
</dbReference>
<dbReference type="GO" id="GO:0009098">
    <property type="term" value="P:L-leucine biosynthetic process"/>
    <property type="evidence" value="ECO:0007669"/>
    <property type="project" value="UniProtKB-UniPathway"/>
</dbReference>
<evidence type="ECO:0000256" key="13">
    <source>
        <dbReference type="ARBA" id="ARBA00049229"/>
    </source>
</evidence>
<gene>
    <name evidence="19" type="ORF">AZF04_00315</name>
</gene>
<evidence type="ECO:0000256" key="12">
    <source>
        <dbReference type="ARBA" id="ARBA00048798"/>
    </source>
</evidence>
<dbReference type="EMBL" id="LTAO01000001">
    <property type="protein sequence ID" value="KYG34814.1"/>
    <property type="molecule type" value="Genomic_DNA"/>
</dbReference>
<dbReference type="GO" id="GO:0009099">
    <property type="term" value="P:L-valine biosynthetic process"/>
    <property type="evidence" value="ECO:0007669"/>
    <property type="project" value="UniProtKB-UniPathway"/>
</dbReference>